<evidence type="ECO:0000313" key="10">
    <source>
        <dbReference type="Proteomes" id="UP000503462"/>
    </source>
</evidence>
<gene>
    <name evidence="9" type="ORF">AMS68_005091</name>
</gene>
<comment type="subcellular location">
    <subcellularLocation>
        <location evidence="1 6">Nucleus</location>
    </subcellularLocation>
</comment>
<evidence type="ECO:0000256" key="3">
    <source>
        <dbReference type="ARBA" id="ARBA00023125"/>
    </source>
</evidence>
<protein>
    <recommendedName>
        <fullName evidence="8">Fork-head domain-containing protein</fullName>
    </recommendedName>
</protein>
<feature type="domain" description="Fork-head" evidence="8">
    <location>
        <begin position="167"/>
        <end position="260"/>
    </location>
</feature>
<keyword evidence="2" id="KW-0805">Transcription regulation</keyword>
<dbReference type="Pfam" id="PF00250">
    <property type="entry name" value="Forkhead"/>
    <property type="match status" value="1"/>
</dbReference>
<dbReference type="InterPro" id="IPR036390">
    <property type="entry name" value="WH_DNA-bd_sf"/>
</dbReference>
<dbReference type="GO" id="GO:0000978">
    <property type="term" value="F:RNA polymerase II cis-regulatory region sequence-specific DNA binding"/>
    <property type="evidence" value="ECO:0007669"/>
    <property type="project" value="TreeGrafter"/>
</dbReference>
<reference evidence="9 10" key="1">
    <citation type="journal article" date="2016" name="Sci. Rep.">
        <title>Peltaster fructicola genome reveals evolution from an invasive phytopathogen to an ectophytic parasite.</title>
        <authorList>
            <person name="Xu C."/>
            <person name="Chen H."/>
            <person name="Gleason M.L."/>
            <person name="Xu J.R."/>
            <person name="Liu H."/>
            <person name="Zhang R."/>
            <person name="Sun G."/>
        </authorList>
    </citation>
    <scope>NUCLEOTIDE SEQUENCE [LARGE SCALE GENOMIC DNA]</scope>
    <source>
        <strain evidence="9 10">LNHT1506</strain>
    </source>
</reference>
<dbReference type="OrthoDB" id="5954824at2759"/>
<evidence type="ECO:0000256" key="2">
    <source>
        <dbReference type="ARBA" id="ARBA00023015"/>
    </source>
</evidence>
<dbReference type="PRINTS" id="PR00053">
    <property type="entry name" value="FORKHEAD"/>
</dbReference>
<keyword evidence="4" id="KW-0804">Transcription</keyword>
<evidence type="ECO:0000256" key="4">
    <source>
        <dbReference type="ARBA" id="ARBA00023163"/>
    </source>
</evidence>
<evidence type="ECO:0000259" key="8">
    <source>
        <dbReference type="PROSITE" id="PS50039"/>
    </source>
</evidence>
<accession>A0A6H0XXW5</accession>
<dbReference type="InterPro" id="IPR030456">
    <property type="entry name" value="TF_fork_head_CS_2"/>
</dbReference>
<feature type="DNA-binding region" description="Fork-head" evidence="6">
    <location>
        <begin position="167"/>
        <end position="260"/>
    </location>
</feature>
<evidence type="ECO:0000256" key="1">
    <source>
        <dbReference type="ARBA" id="ARBA00004123"/>
    </source>
</evidence>
<feature type="region of interest" description="Disordered" evidence="7">
    <location>
        <begin position="253"/>
        <end position="324"/>
    </location>
</feature>
<evidence type="ECO:0000256" key="7">
    <source>
        <dbReference type="SAM" id="MobiDB-lite"/>
    </source>
</evidence>
<dbReference type="PANTHER" id="PTHR45881">
    <property type="entry name" value="CHECKPOINT SUPPRESSOR 1-LIKE, ISOFORM A-RELATED"/>
    <property type="match status" value="1"/>
</dbReference>
<sequence length="429" mass="48045">MDWLGHDVASRSPQRNLEEPALPSSFVMHDGTDWNTHIGSVFGDQLPRRLSSIDFSMSGYDKNDYSLTQEATSTCELPTFSHNAFALTSARPDEITLQDIIDADDQELLLNEHDDPWCFGRPVTEFTSYPSPPVRSNITHNEHQDDVRPERDASEGFEIVSETDPCYARLLWQCLREAPGHTLSLKDIYAWIRSHTQKARDPKNKGWQNSVRHNLSMNAAFERVANTSNGEGKKGSLWRLTEHAAEVGVISTTRYRRDPKRKPERRGLPAPKRQMSGAKGGAATRAAVHHKRLQEARARLSRPMNTNAHRHYTTTPESNSASPAHMMAPYPVGHPPGPYFINGPTSPTTNEQSPFSLSPCTPPAPLLPTHIREQKGHLRGFELSHLEYNTGLFSNVDTNPPFSPLSLTETNFYTDDAAFESNDPMLTGL</sequence>
<dbReference type="SUPFAM" id="SSF46785">
    <property type="entry name" value="Winged helix' DNA-binding domain"/>
    <property type="match status" value="1"/>
</dbReference>
<dbReference type="GO" id="GO:0000981">
    <property type="term" value="F:DNA-binding transcription factor activity, RNA polymerase II-specific"/>
    <property type="evidence" value="ECO:0007669"/>
    <property type="project" value="TreeGrafter"/>
</dbReference>
<feature type="compositionally biased region" description="Basic and acidic residues" evidence="7">
    <location>
        <begin position="140"/>
        <end position="153"/>
    </location>
</feature>
<dbReference type="PROSITE" id="PS50039">
    <property type="entry name" value="FORK_HEAD_3"/>
    <property type="match status" value="1"/>
</dbReference>
<evidence type="ECO:0000256" key="5">
    <source>
        <dbReference type="ARBA" id="ARBA00023242"/>
    </source>
</evidence>
<evidence type="ECO:0000256" key="6">
    <source>
        <dbReference type="PROSITE-ProRule" id="PRU00089"/>
    </source>
</evidence>
<organism evidence="9 10">
    <name type="scientific">Peltaster fructicola</name>
    <dbReference type="NCBI Taxonomy" id="286661"/>
    <lineage>
        <taxon>Eukaryota</taxon>
        <taxon>Fungi</taxon>
        <taxon>Dikarya</taxon>
        <taxon>Ascomycota</taxon>
        <taxon>Pezizomycotina</taxon>
        <taxon>Dothideomycetes</taxon>
        <taxon>Dothideomycetes incertae sedis</taxon>
        <taxon>Peltaster</taxon>
    </lineage>
</organism>
<keyword evidence="3 6" id="KW-0238">DNA-binding</keyword>
<feature type="region of interest" description="Disordered" evidence="7">
    <location>
        <begin position="1"/>
        <end position="21"/>
    </location>
</feature>
<feature type="region of interest" description="Disordered" evidence="7">
    <location>
        <begin position="131"/>
        <end position="153"/>
    </location>
</feature>
<dbReference type="SMART" id="SM00339">
    <property type="entry name" value="FH"/>
    <property type="match status" value="1"/>
</dbReference>
<dbReference type="EMBL" id="CP051141">
    <property type="protein sequence ID" value="QIW99573.1"/>
    <property type="molecule type" value="Genomic_DNA"/>
</dbReference>
<dbReference type="PROSITE" id="PS00658">
    <property type="entry name" value="FORK_HEAD_2"/>
    <property type="match status" value="1"/>
</dbReference>
<dbReference type="Proteomes" id="UP000503462">
    <property type="component" value="Chromosome 3"/>
</dbReference>
<proteinExistence type="predicted"/>
<dbReference type="GO" id="GO:0005634">
    <property type="term" value="C:nucleus"/>
    <property type="evidence" value="ECO:0007669"/>
    <property type="project" value="UniProtKB-SubCell"/>
</dbReference>
<evidence type="ECO:0000313" key="9">
    <source>
        <dbReference type="EMBL" id="QIW99573.1"/>
    </source>
</evidence>
<dbReference type="InterPro" id="IPR001766">
    <property type="entry name" value="Fork_head_dom"/>
</dbReference>
<feature type="compositionally biased region" description="Polar residues" evidence="7">
    <location>
        <begin position="303"/>
        <end position="322"/>
    </location>
</feature>
<name>A0A6H0XXW5_9PEZI</name>
<keyword evidence="5 6" id="KW-0539">Nucleus</keyword>
<dbReference type="PANTHER" id="PTHR45881:SF5">
    <property type="entry name" value="FORK-HEAD DOMAIN-CONTAINING PROTEIN"/>
    <property type="match status" value="1"/>
</dbReference>
<dbReference type="Gene3D" id="1.10.10.10">
    <property type="entry name" value="Winged helix-like DNA-binding domain superfamily/Winged helix DNA-binding domain"/>
    <property type="match status" value="1"/>
</dbReference>
<dbReference type="InterPro" id="IPR036388">
    <property type="entry name" value="WH-like_DNA-bd_sf"/>
</dbReference>
<keyword evidence="10" id="KW-1185">Reference proteome</keyword>
<dbReference type="AlphaFoldDB" id="A0A6H0XXW5"/>